<keyword evidence="7" id="KW-1185">Reference proteome</keyword>
<evidence type="ECO:0000256" key="2">
    <source>
        <dbReference type="ARBA" id="ARBA00022643"/>
    </source>
</evidence>
<evidence type="ECO:0000313" key="7">
    <source>
        <dbReference type="Proteomes" id="UP000597444"/>
    </source>
</evidence>
<protein>
    <submittedName>
        <fullName evidence="6">LLM class F420-dependent oxidoreductase</fullName>
    </submittedName>
</protein>
<dbReference type="GO" id="GO:0046306">
    <property type="term" value="P:alkanesulfonate catabolic process"/>
    <property type="evidence" value="ECO:0007669"/>
    <property type="project" value="TreeGrafter"/>
</dbReference>
<evidence type="ECO:0000259" key="5">
    <source>
        <dbReference type="Pfam" id="PF00296"/>
    </source>
</evidence>
<feature type="domain" description="Luciferase-like" evidence="5">
    <location>
        <begin position="20"/>
        <end position="194"/>
    </location>
</feature>
<keyword evidence="2" id="KW-0288">FMN</keyword>
<dbReference type="Gene3D" id="3.20.20.30">
    <property type="entry name" value="Luciferase-like domain"/>
    <property type="match status" value="1"/>
</dbReference>
<evidence type="ECO:0000256" key="3">
    <source>
        <dbReference type="ARBA" id="ARBA00023002"/>
    </source>
</evidence>
<name>A0A8J3ICN3_9CHLR</name>
<organism evidence="6 7">
    <name type="scientific">Reticulibacter mediterranei</name>
    <dbReference type="NCBI Taxonomy" id="2778369"/>
    <lineage>
        <taxon>Bacteria</taxon>
        <taxon>Bacillati</taxon>
        <taxon>Chloroflexota</taxon>
        <taxon>Ktedonobacteria</taxon>
        <taxon>Ktedonobacterales</taxon>
        <taxon>Reticulibacteraceae</taxon>
        <taxon>Reticulibacter</taxon>
    </lineage>
</organism>
<keyword evidence="1" id="KW-0285">Flavoprotein</keyword>
<dbReference type="AlphaFoldDB" id="A0A8J3ICN3"/>
<comment type="caution">
    <text evidence="6">The sequence shown here is derived from an EMBL/GenBank/DDBJ whole genome shotgun (WGS) entry which is preliminary data.</text>
</comment>
<accession>A0A8J3ICN3</accession>
<dbReference type="GO" id="GO:0008726">
    <property type="term" value="F:alkanesulfonate monooxygenase activity"/>
    <property type="evidence" value="ECO:0007669"/>
    <property type="project" value="TreeGrafter"/>
</dbReference>
<dbReference type="NCBIfam" id="TIGR03621">
    <property type="entry name" value="F420_MSMEG_2516"/>
    <property type="match status" value="1"/>
</dbReference>
<evidence type="ECO:0000256" key="1">
    <source>
        <dbReference type="ARBA" id="ARBA00022630"/>
    </source>
</evidence>
<proteinExistence type="predicted"/>
<evidence type="ECO:0000256" key="4">
    <source>
        <dbReference type="ARBA" id="ARBA00023033"/>
    </source>
</evidence>
<dbReference type="InterPro" id="IPR050172">
    <property type="entry name" value="SsuD_RutA_monooxygenase"/>
</dbReference>
<dbReference type="Proteomes" id="UP000597444">
    <property type="component" value="Unassembled WGS sequence"/>
</dbReference>
<evidence type="ECO:0000313" key="6">
    <source>
        <dbReference type="EMBL" id="GHO89960.1"/>
    </source>
</evidence>
<sequence>MATTRSFRFGLNSNFDNHATSREEWVNKARRAEELGYSTFSASDHFPVPLSPLIALMAVADATQTLRIGTIVLDNDFRHPALLAKEAATLDLLSNGRFEMGIGAGWLRSEYEQVGIPFDAPGVRIRRLEEGVQVIKALWTEESVTFSGAHYTIANLQGTPQPLQRPHPPILIGGGGKRLLSLAGRVADIVSFIPRMGEAGPDITDSTEAALQEKLAWVREAAGEHFPQLELNLQMAGVAVTSDRISAAQAIAKAQGIQVDPELLLSTPYVLIGTVEQIIERLYTLREHYGINYFVVPLTQMDELSPVVARLAGV</sequence>
<dbReference type="SUPFAM" id="SSF51679">
    <property type="entry name" value="Bacterial luciferase-like"/>
    <property type="match status" value="1"/>
</dbReference>
<dbReference type="InterPro" id="IPR019923">
    <property type="entry name" value="Lucif-like_OxRdtase_MSMEG_2516"/>
</dbReference>
<dbReference type="Pfam" id="PF00296">
    <property type="entry name" value="Bac_luciferase"/>
    <property type="match status" value="1"/>
</dbReference>
<keyword evidence="4" id="KW-0503">Monooxygenase</keyword>
<gene>
    <name evidence="6" type="ORF">KSF_000080</name>
</gene>
<reference evidence="6" key="1">
    <citation type="submission" date="2020-10" db="EMBL/GenBank/DDBJ databases">
        <title>Taxonomic study of unclassified bacteria belonging to the class Ktedonobacteria.</title>
        <authorList>
            <person name="Yabe S."/>
            <person name="Wang C.M."/>
            <person name="Zheng Y."/>
            <person name="Sakai Y."/>
            <person name="Cavaletti L."/>
            <person name="Monciardini P."/>
            <person name="Donadio S."/>
        </authorList>
    </citation>
    <scope>NUCLEOTIDE SEQUENCE</scope>
    <source>
        <strain evidence="6">ID150040</strain>
    </source>
</reference>
<dbReference type="InterPro" id="IPR011251">
    <property type="entry name" value="Luciferase-like_dom"/>
</dbReference>
<keyword evidence="3" id="KW-0560">Oxidoreductase</keyword>
<dbReference type="EMBL" id="BNJK01000001">
    <property type="protein sequence ID" value="GHO89960.1"/>
    <property type="molecule type" value="Genomic_DNA"/>
</dbReference>
<dbReference type="PANTHER" id="PTHR42847:SF4">
    <property type="entry name" value="ALKANESULFONATE MONOOXYGENASE-RELATED"/>
    <property type="match status" value="1"/>
</dbReference>
<dbReference type="RefSeq" id="WP_220200977.1">
    <property type="nucleotide sequence ID" value="NZ_BNJK01000001.1"/>
</dbReference>
<dbReference type="InterPro" id="IPR036661">
    <property type="entry name" value="Luciferase-like_sf"/>
</dbReference>
<dbReference type="PANTHER" id="PTHR42847">
    <property type="entry name" value="ALKANESULFONATE MONOOXYGENASE"/>
    <property type="match status" value="1"/>
</dbReference>